<dbReference type="SMART" id="SM00909">
    <property type="entry name" value="Germane"/>
    <property type="match status" value="2"/>
</dbReference>
<dbReference type="EMBL" id="LGTC01000001">
    <property type="protein sequence ID" value="KNY26961.1"/>
    <property type="molecule type" value="Genomic_DNA"/>
</dbReference>
<keyword evidence="4" id="KW-1185">Reference proteome</keyword>
<evidence type="ECO:0000313" key="3">
    <source>
        <dbReference type="EMBL" id="KNY26961.1"/>
    </source>
</evidence>
<accession>A0A0L6JMD8</accession>
<name>A0A0L6JMD8_9FIRM</name>
<dbReference type="InterPro" id="IPR019606">
    <property type="entry name" value="GerMN"/>
</dbReference>
<proteinExistence type="predicted"/>
<evidence type="ECO:0000259" key="2">
    <source>
        <dbReference type="SMART" id="SM00909"/>
    </source>
</evidence>
<feature type="region of interest" description="Disordered" evidence="1">
    <location>
        <begin position="68"/>
        <end position="100"/>
    </location>
</feature>
<keyword evidence="3" id="KW-0449">Lipoprotein</keyword>
<protein>
    <submittedName>
        <fullName evidence="3">Lipoprotein LpqB, GerMN domain-containing protein</fullName>
    </submittedName>
</protein>
<feature type="compositionally biased region" description="Polar residues" evidence="1">
    <location>
        <begin position="68"/>
        <end position="94"/>
    </location>
</feature>
<dbReference type="eggNOG" id="COG5401">
    <property type="taxonomic scope" value="Bacteria"/>
</dbReference>
<evidence type="ECO:0000313" key="4">
    <source>
        <dbReference type="Proteomes" id="UP000036923"/>
    </source>
</evidence>
<organism evidence="3 4">
    <name type="scientific">Pseudobacteroides cellulosolvens ATCC 35603 = DSM 2933</name>
    <dbReference type="NCBI Taxonomy" id="398512"/>
    <lineage>
        <taxon>Bacteria</taxon>
        <taxon>Bacillati</taxon>
        <taxon>Bacillota</taxon>
        <taxon>Clostridia</taxon>
        <taxon>Eubacteriales</taxon>
        <taxon>Oscillospiraceae</taxon>
        <taxon>Pseudobacteroides</taxon>
    </lineage>
</organism>
<dbReference type="Proteomes" id="UP000036923">
    <property type="component" value="Unassembled WGS sequence"/>
</dbReference>
<dbReference type="STRING" id="398512.Bccel_2226"/>
<dbReference type="AlphaFoldDB" id="A0A0L6JMD8"/>
<dbReference type="Pfam" id="PF10646">
    <property type="entry name" value="Germane"/>
    <property type="match status" value="2"/>
</dbReference>
<feature type="domain" description="GerMN" evidence="2">
    <location>
        <begin position="134"/>
        <end position="220"/>
    </location>
</feature>
<gene>
    <name evidence="3" type="ORF">Bccel_2226</name>
</gene>
<evidence type="ECO:0000256" key="1">
    <source>
        <dbReference type="SAM" id="MobiDB-lite"/>
    </source>
</evidence>
<reference evidence="4" key="1">
    <citation type="submission" date="2015-07" db="EMBL/GenBank/DDBJ databases">
        <title>Near-Complete Genome Sequence of the Cellulolytic Bacterium Bacteroides (Pseudobacteroides) cellulosolvens ATCC 35603.</title>
        <authorList>
            <person name="Dassa B."/>
            <person name="Utturkar S.M."/>
            <person name="Klingeman D.M."/>
            <person name="Hurt R.A."/>
            <person name="Keller M."/>
            <person name="Xu J."/>
            <person name="Reddy Y.H.K."/>
            <person name="Borovok I."/>
            <person name="Grinberg I.R."/>
            <person name="Lamed R."/>
            <person name="Zhivin O."/>
            <person name="Bayer E.A."/>
            <person name="Brown S.D."/>
        </authorList>
    </citation>
    <scope>NUCLEOTIDE SEQUENCE [LARGE SCALE GENOMIC DNA]</scope>
    <source>
        <strain evidence="4">DSM 2933</strain>
    </source>
</reference>
<sequence length="380" mass="42584">MQPCSVFDDLITLCYNYLWSMLRNIRNTLNLNEMEVILGEMMRRSVILFIVFMLITLTACSFDTNNKTTKSNLDGTTSSQNDKAVDSESSNSNTEIHEENDSTKKKVALYFSNKDNTALVKEIRSIEISEMAILRATIEALIDGPSKEGLRNTLPEGVSILGIKRDDKTVIVDFSKEYKEKENGITEEFKRISVVNTLTEISGIERVKIMVEGHELLDTDGKAFGEMAKVDLDKNGVISKNQSEVITVYFGSPNSNFIISEKRKVTITANDAIEKKIMEELLKGPENKDLYPVMPENTKILSINTSKDGTCKVNLSKEFENNAFAGSAGGLITINAIVNSLTELKTVKKVQFLIGGKVVETYSDMEFNKPFYRNENIIKN</sequence>
<comment type="caution">
    <text evidence="3">The sequence shown here is derived from an EMBL/GenBank/DDBJ whole genome shotgun (WGS) entry which is preliminary data.</text>
</comment>
<feature type="domain" description="GerMN" evidence="2">
    <location>
        <begin position="274"/>
        <end position="363"/>
    </location>
</feature>